<dbReference type="Gene3D" id="3.90.550.10">
    <property type="entry name" value="Spore Coat Polysaccharide Biosynthesis Protein SpsA, Chain A"/>
    <property type="match status" value="1"/>
</dbReference>
<sequence length="237" mass="27498">MKIALVLRSGGDYNASDVQWLVNQLPKNYEIICFSDMKHMRIPGVTCIPLIHKWNNCRGWWAKIELFRPDIKDDFFYLDLDTVITGDITPILDNPPLKFTMLRDFYHPKYLGSGAMWIPHEVKARIWSAFWQDPKGWIARCVTTECWGDQGFLRRVMGDDTATFHDLYPGWFKSYKADIVQPDSQYASARYSRGNGQLSENCRIVFFHGLPRPRQVSEPWIPGSRAALTQLNECESD</sequence>
<dbReference type="InterPro" id="IPR029044">
    <property type="entry name" value="Nucleotide-diphossugar_trans"/>
</dbReference>
<reference evidence="1" key="1">
    <citation type="submission" date="2020-09" db="EMBL/GenBank/DDBJ databases">
        <authorList>
            <person name="Eze J.U."/>
            <person name="Rahube T.O."/>
        </authorList>
    </citation>
    <scope>NUCLEOTIDE SEQUENCE</scope>
</reference>
<dbReference type="EMBL" id="MT993629">
    <property type="protein sequence ID" value="QOV05676.1"/>
    <property type="molecule type" value="Genomic_DNA"/>
</dbReference>
<organism evidence="1">
    <name type="scientific">feces metagenome</name>
    <dbReference type="NCBI Taxonomy" id="1861841"/>
    <lineage>
        <taxon>unclassified sequences</taxon>
        <taxon>metagenomes</taxon>
        <taxon>organismal metagenomes</taxon>
    </lineage>
</organism>
<dbReference type="AlphaFoldDB" id="A0A7M2QNM3"/>
<evidence type="ECO:0000313" key="1">
    <source>
        <dbReference type="EMBL" id="QOV05676.1"/>
    </source>
</evidence>
<proteinExistence type="predicted"/>
<name>A0A7M2QNM3_9ZZZZ</name>
<protein>
    <submittedName>
        <fullName evidence="1">Putative morphogenetic function</fullName>
    </submittedName>
</protein>
<accession>A0A7M2QNM3</accession>
<dbReference type="SUPFAM" id="SSF53448">
    <property type="entry name" value="Nucleotide-diphospho-sugar transferases"/>
    <property type="match status" value="1"/>
</dbReference>